<comment type="caution">
    <text evidence="1">The sequence shown here is derived from an EMBL/GenBank/DDBJ whole genome shotgun (WGS) entry which is preliminary data.</text>
</comment>
<reference evidence="1" key="1">
    <citation type="submission" date="2020-08" db="EMBL/GenBank/DDBJ databases">
        <title>Multicomponent nature underlies the extraordinary mechanical properties of spider dragline silk.</title>
        <authorList>
            <person name="Kono N."/>
            <person name="Nakamura H."/>
            <person name="Mori M."/>
            <person name="Yoshida Y."/>
            <person name="Ohtoshi R."/>
            <person name="Malay A.D."/>
            <person name="Moran D.A.P."/>
            <person name="Tomita M."/>
            <person name="Numata K."/>
            <person name="Arakawa K."/>
        </authorList>
    </citation>
    <scope>NUCLEOTIDE SEQUENCE</scope>
</reference>
<sequence>MEHVFVEINPLERVLISFDVIKAHGRETFEQKVVRERNNSLGKDESGSEEQVTSCESRIKNHSIAWSGESRWETCSVVKPQVPCWSPD</sequence>
<dbReference type="AlphaFoldDB" id="A0A8X6JU67"/>
<dbReference type="Proteomes" id="UP000887013">
    <property type="component" value="Unassembled WGS sequence"/>
</dbReference>
<evidence type="ECO:0000313" key="1">
    <source>
        <dbReference type="EMBL" id="GFS36976.1"/>
    </source>
</evidence>
<accession>A0A8X6JU67</accession>
<gene>
    <name evidence="1" type="ORF">NPIL_191071</name>
</gene>
<organism evidence="1 2">
    <name type="scientific">Nephila pilipes</name>
    <name type="common">Giant wood spider</name>
    <name type="synonym">Nephila maculata</name>
    <dbReference type="NCBI Taxonomy" id="299642"/>
    <lineage>
        <taxon>Eukaryota</taxon>
        <taxon>Metazoa</taxon>
        <taxon>Ecdysozoa</taxon>
        <taxon>Arthropoda</taxon>
        <taxon>Chelicerata</taxon>
        <taxon>Arachnida</taxon>
        <taxon>Araneae</taxon>
        <taxon>Araneomorphae</taxon>
        <taxon>Entelegynae</taxon>
        <taxon>Araneoidea</taxon>
        <taxon>Nephilidae</taxon>
        <taxon>Nephila</taxon>
    </lineage>
</organism>
<keyword evidence="2" id="KW-1185">Reference proteome</keyword>
<dbReference type="EMBL" id="BMAW01088853">
    <property type="protein sequence ID" value="GFS36976.1"/>
    <property type="molecule type" value="Genomic_DNA"/>
</dbReference>
<evidence type="ECO:0000313" key="2">
    <source>
        <dbReference type="Proteomes" id="UP000887013"/>
    </source>
</evidence>
<protein>
    <submittedName>
        <fullName evidence="1">Uncharacterized protein</fullName>
    </submittedName>
</protein>
<name>A0A8X6JU67_NEPPI</name>
<proteinExistence type="predicted"/>